<dbReference type="EMBL" id="LKEU01000027">
    <property type="protein sequence ID" value="OFV70796.1"/>
    <property type="molecule type" value="Genomic_DNA"/>
</dbReference>
<reference evidence="2 3" key="1">
    <citation type="submission" date="2015-09" db="EMBL/GenBank/DDBJ databases">
        <title>Genome sequence of Acetobacterium wieringae DSM 1911.</title>
        <authorList>
            <person name="Poehlein A."/>
            <person name="Bengelsdorf F.R."/>
            <person name="Schiel-Bengelsdorf B."/>
            <person name="Duerre P."/>
            <person name="Daniel R."/>
        </authorList>
    </citation>
    <scope>NUCLEOTIDE SEQUENCE [LARGE SCALE GENOMIC DNA]</scope>
    <source>
        <strain evidence="2 3">DSM 1911</strain>
    </source>
</reference>
<dbReference type="GO" id="GO:0016020">
    <property type="term" value="C:membrane"/>
    <property type="evidence" value="ECO:0007669"/>
    <property type="project" value="TreeGrafter"/>
</dbReference>
<dbReference type="PANTHER" id="PTHR43798">
    <property type="entry name" value="MONOACYLGLYCEROL LIPASE"/>
    <property type="match status" value="1"/>
</dbReference>
<dbReference type="AlphaFoldDB" id="A0A1F2PJA1"/>
<dbReference type="SUPFAM" id="SSF53474">
    <property type="entry name" value="alpha/beta-Hydrolases"/>
    <property type="match status" value="1"/>
</dbReference>
<dbReference type="InterPro" id="IPR000073">
    <property type="entry name" value="AB_hydrolase_1"/>
</dbReference>
<evidence type="ECO:0000259" key="1">
    <source>
        <dbReference type="Pfam" id="PF12697"/>
    </source>
</evidence>
<dbReference type="Pfam" id="PF12697">
    <property type="entry name" value="Abhydrolase_6"/>
    <property type="match status" value="1"/>
</dbReference>
<keyword evidence="2" id="KW-0378">Hydrolase</keyword>
<sequence length="248" mass="28607">MYFDEYGNSEKATIVFLHGAALTDTFSNQYIFKQDYHLVVPHLYGSGREVEERYEPQKTIAALVDLIRSLNKKPVILVGHSLGGELAVALVSQYQELFERAVFLSPWVCATQKSIDRFVRLGIWTQRTSRLSGLLRLQAKYWHLSKVQEDFLVDYTKKITPEQYVAWFKDRIFLDEQANYAKVKIPMLAVCGEKEFSEIKTSVVELGNRNQKCQTLFLKGGRHDFPLRMPAVLNPLLSEFFSCGRIEK</sequence>
<dbReference type="Gene3D" id="3.40.50.1820">
    <property type="entry name" value="alpha/beta hydrolase"/>
    <property type="match status" value="1"/>
</dbReference>
<dbReference type="PANTHER" id="PTHR43798:SF5">
    <property type="entry name" value="MONOACYLGLYCEROL LIPASE ABHD6"/>
    <property type="match status" value="1"/>
</dbReference>
<dbReference type="GO" id="GO:0046464">
    <property type="term" value="P:acylglycerol catabolic process"/>
    <property type="evidence" value="ECO:0007669"/>
    <property type="project" value="TreeGrafter"/>
</dbReference>
<dbReference type="RefSeq" id="WP_070370714.1">
    <property type="nucleotide sequence ID" value="NZ_CP097897.1"/>
</dbReference>
<name>A0A1F2PJA1_9FIRM</name>
<comment type="caution">
    <text evidence="2">The sequence shown here is derived from an EMBL/GenBank/DDBJ whole genome shotgun (WGS) entry which is preliminary data.</text>
</comment>
<dbReference type="GO" id="GO:0047372">
    <property type="term" value="F:monoacylglycerol lipase activity"/>
    <property type="evidence" value="ECO:0007669"/>
    <property type="project" value="TreeGrafter"/>
</dbReference>
<organism evidence="2 3">
    <name type="scientific">Acetobacterium wieringae</name>
    <dbReference type="NCBI Taxonomy" id="52694"/>
    <lineage>
        <taxon>Bacteria</taxon>
        <taxon>Bacillati</taxon>
        <taxon>Bacillota</taxon>
        <taxon>Clostridia</taxon>
        <taxon>Eubacteriales</taxon>
        <taxon>Eubacteriaceae</taxon>
        <taxon>Acetobacterium</taxon>
    </lineage>
</organism>
<dbReference type="Proteomes" id="UP000176244">
    <property type="component" value="Unassembled WGS sequence"/>
</dbReference>
<dbReference type="OrthoDB" id="1643507at2"/>
<dbReference type="InterPro" id="IPR029058">
    <property type="entry name" value="AB_hydrolase_fold"/>
</dbReference>
<gene>
    <name evidence="2" type="primary">rutD_1</name>
    <name evidence="2" type="ORF">ACWI_13820</name>
</gene>
<protein>
    <submittedName>
        <fullName evidence="2">Putative aminoacrylate hydrolase RutD</fullName>
    </submittedName>
</protein>
<dbReference type="STRING" id="52694.ACWI_13820"/>
<evidence type="ECO:0000313" key="3">
    <source>
        <dbReference type="Proteomes" id="UP000176244"/>
    </source>
</evidence>
<evidence type="ECO:0000313" key="2">
    <source>
        <dbReference type="EMBL" id="OFV70796.1"/>
    </source>
</evidence>
<feature type="domain" description="AB hydrolase-1" evidence="1">
    <location>
        <begin position="14"/>
        <end position="233"/>
    </location>
</feature>
<dbReference type="InterPro" id="IPR050266">
    <property type="entry name" value="AB_hydrolase_sf"/>
</dbReference>
<proteinExistence type="predicted"/>
<accession>A0A1F2PJA1</accession>